<accession>A0A0G0A7H3</accession>
<feature type="transmembrane region" description="Helical" evidence="5">
    <location>
        <begin position="151"/>
        <end position="169"/>
    </location>
</feature>
<sequence length="174" mass="18535">MGINVLIHDKALHVHSIVVSANDGITTTFAVVAGSLGASLSPSIILILGFANLFADGLSMATGSYLGVKSEIEFEEDNGQNIKVGTEPIKNAITTFISFIIAGFVPILPYIFKMNNSFIISIILVFLALNVVGIIRAKLTGKKIIRTAMENTLIGGSAAFVAYGVGYLVRRYLI</sequence>
<reference evidence="6 7" key="1">
    <citation type="journal article" date="2015" name="Nature">
        <title>rRNA introns, odd ribosomes, and small enigmatic genomes across a large radiation of phyla.</title>
        <authorList>
            <person name="Brown C.T."/>
            <person name="Hug L.A."/>
            <person name="Thomas B.C."/>
            <person name="Sharon I."/>
            <person name="Castelle C.J."/>
            <person name="Singh A."/>
            <person name="Wilkins M.J."/>
            <person name="Williams K.H."/>
            <person name="Banfield J.F."/>
        </authorList>
    </citation>
    <scope>NUCLEOTIDE SEQUENCE [LARGE SCALE GENOMIC DNA]</scope>
</reference>
<evidence type="ECO:0000256" key="1">
    <source>
        <dbReference type="ARBA" id="ARBA00004127"/>
    </source>
</evidence>
<feature type="transmembrane region" description="Helical" evidence="5">
    <location>
        <begin position="118"/>
        <end position="139"/>
    </location>
</feature>
<keyword evidence="3 5" id="KW-1133">Transmembrane helix</keyword>
<organism evidence="6 7">
    <name type="scientific">Candidatus Woesebacteria bacterium GW2011_GWA2_33_28</name>
    <dbReference type="NCBI Taxonomy" id="1618561"/>
    <lineage>
        <taxon>Bacteria</taxon>
        <taxon>Candidatus Woeseibacteriota</taxon>
    </lineage>
</organism>
<evidence type="ECO:0000256" key="3">
    <source>
        <dbReference type="ARBA" id="ARBA00022989"/>
    </source>
</evidence>
<proteinExistence type="predicted"/>
<evidence type="ECO:0000256" key="5">
    <source>
        <dbReference type="SAM" id="Phobius"/>
    </source>
</evidence>
<evidence type="ECO:0000313" key="7">
    <source>
        <dbReference type="Proteomes" id="UP000033995"/>
    </source>
</evidence>
<evidence type="ECO:0000256" key="2">
    <source>
        <dbReference type="ARBA" id="ARBA00022692"/>
    </source>
</evidence>
<dbReference type="CDD" id="cd01059">
    <property type="entry name" value="CCC1_like"/>
    <property type="match status" value="1"/>
</dbReference>
<dbReference type="PANTHER" id="PTHR31851">
    <property type="entry name" value="FE(2+)/MN(2+) TRANSPORTER PCL1"/>
    <property type="match status" value="1"/>
</dbReference>
<keyword evidence="4 5" id="KW-0472">Membrane</keyword>
<protein>
    <recommendedName>
        <fullName evidence="8">VIT family protein</fullName>
    </recommendedName>
</protein>
<evidence type="ECO:0000256" key="4">
    <source>
        <dbReference type="ARBA" id="ARBA00023136"/>
    </source>
</evidence>
<dbReference type="Pfam" id="PF01988">
    <property type="entry name" value="VIT1"/>
    <property type="match status" value="2"/>
</dbReference>
<feature type="transmembrane region" description="Helical" evidence="5">
    <location>
        <begin position="29"/>
        <end position="55"/>
    </location>
</feature>
<dbReference type="EMBL" id="LBOZ01000005">
    <property type="protein sequence ID" value="KKP47221.1"/>
    <property type="molecule type" value="Genomic_DNA"/>
</dbReference>
<keyword evidence="2 5" id="KW-0812">Transmembrane</keyword>
<dbReference type="AlphaFoldDB" id="A0A0G0A7H3"/>
<feature type="transmembrane region" description="Helical" evidence="5">
    <location>
        <begin position="92"/>
        <end position="112"/>
    </location>
</feature>
<name>A0A0G0A7H3_9BACT</name>
<gene>
    <name evidence="6" type="ORF">UR38_C0005G0034</name>
</gene>
<evidence type="ECO:0000313" key="6">
    <source>
        <dbReference type="EMBL" id="KKP47221.1"/>
    </source>
</evidence>
<dbReference type="Proteomes" id="UP000033995">
    <property type="component" value="Unassembled WGS sequence"/>
</dbReference>
<dbReference type="GO" id="GO:0005384">
    <property type="term" value="F:manganese ion transmembrane transporter activity"/>
    <property type="evidence" value="ECO:0007669"/>
    <property type="project" value="InterPro"/>
</dbReference>
<comment type="caution">
    <text evidence="6">The sequence shown here is derived from an EMBL/GenBank/DDBJ whole genome shotgun (WGS) entry which is preliminary data.</text>
</comment>
<dbReference type="InterPro" id="IPR008217">
    <property type="entry name" value="Ccc1_fam"/>
</dbReference>
<dbReference type="GO" id="GO:0030026">
    <property type="term" value="P:intracellular manganese ion homeostasis"/>
    <property type="evidence" value="ECO:0007669"/>
    <property type="project" value="InterPro"/>
</dbReference>
<comment type="subcellular location">
    <subcellularLocation>
        <location evidence="1">Endomembrane system</location>
        <topology evidence="1">Multi-pass membrane protein</topology>
    </subcellularLocation>
</comment>
<evidence type="ECO:0008006" key="8">
    <source>
        <dbReference type="Google" id="ProtNLM"/>
    </source>
</evidence>
<dbReference type="PATRIC" id="fig|1618561.3.peg.684"/>
<dbReference type="GO" id="GO:0012505">
    <property type="term" value="C:endomembrane system"/>
    <property type="evidence" value="ECO:0007669"/>
    <property type="project" value="UniProtKB-SubCell"/>
</dbReference>